<dbReference type="PANTHER" id="PTHR44757">
    <property type="entry name" value="DIGUANYLATE CYCLASE DGCP"/>
    <property type="match status" value="1"/>
</dbReference>
<dbReference type="InterPro" id="IPR035965">
    <property type="entry name" value="PAS-like_dom_sf"/>
</dbReference>
<dbReference type="Pfam" id="PF00072">
    <property type="entry name" value="Response_reg"/>
    <property type="match status" value="1"/>
</dbReference>
<accession>A0A2W1JW23</accession>
<evidence type="ECO:0000259" key="5">
    <source>
        <dbReference type="PROSITE" id="PS50883"/>
    </source>
</evidence>
<keyword evidence="1" id="KW-0597">Phosphoprotein</keyword>
<dbReference type="NCBIfam" id="TIGR00229">
    <property type="entry name" value="sensory_box"/>
    <property type="match status" value="1"/>
</dbReference>
<dbReference type="CDD" id="cd00130">
    <property type="entry name" value="PAS"/>
    <property type="match status" value="1"/>
</dbReference>
<dbReference type="FunFam" id="3.20.20.450:FF:000001">
    <property type="entry name" value="Cyclic di-GMP phosphodiesterase yahA"/>
    <property type="match status" value="1"/>
</dbReference>
<dbReference type="FunFam" id="3.30.70.270:FF:000001">
    <property type="entry name" value="Diguanylate cyclase domain protein"/>
    <property type="match status" value="1"/>
</dbReference>
<dbReference type="InterPro" id="IPR043128">
    <property type="entry name" value="Rev_trsase/Diguanyl_cyclase"/>
</dbReference>
<dbReference type="EMBL" id="PQWO01000007">
    <property type="protein sequence ID" value="PZD72931.1"/>
    <property type="molecule type" value="Genomic_DNA"/>
</dbReference>
<dbReference type="SMART" id="SM00448">
    <property type="entry name" value="REC"/>
    <property type="match status" value="1"/>
</dbReference>
<dbReference type="PROSITE" id="PS50110">
    <property type="entry name" value="RESPONSE_REGULATORY"/>
    <property type="match status" value="1"/>
</dbReference>
<dbReference type="InterPro" id="IPR001633">
    <property type="entry name" value="EAL_dom"/>
</dbReference>
<evidence type="ECO:0000313" key="8">
    <source>
        <dbReference type="Proteomes" id="UP000248857"/>
    </source>
</evidence>
<feature type="modified residue" description="4-aspartylphosphate" evidence="1">
    <location>
        <position position="66"/>
    </location>
</feature>
<dbReference type="CDD" id="cd01948">
    <property type="entry name" value="EAL"/>
    <property type="match status" value="1"/>
</dbReference>
<dbReference type="SUPFAM" id="SSF55073">
    <property type="entry name" value="Nucleotide cyclase"/>
    <property type="match status" value="1"/>
</dbReference>
<dbReference type="SMART" id="SM00052">
    <property type="entry name" value="EAL"/>
    <property type="match status" value="1"/>
</dbReference>
<dbReference type="InterPro" id="IPR035919">
    <property type="entry name" value="EAL_sf"/>
</dbReference>
<comment type="caution">
    <text evidence="7">The sequence shown here is derived from an EMBL/GenBank/DDBJ whole genome shotgun (WGS) entry which is preliminary data.</text>
</comment>
<organism evidence="7 8">
    <name type="scientific">Acaryochloris thomasi RCC1774</name>
    <dbReference type="NCBI Taxonomy" id="1764569"/>
    <lineage>
        <taxon>Bacteria</taxon>
        <taxon>Bacillati</taxon>
        <taxon>Cyanobacteriota</taxon>
        <taxon>Cyanophyceae</taxon>
        <taxon>Acaryochloridales</taxon>
        <taxon>Acaryochloridaceae</taxon>
        <taxon>Acaryochloris</taxon>
        <taxon>Acaryochloris thomasi</taxon>
    </lineage>
</organism>
<dbReference type="CDD" id="cd17534">
    <property type="entry name" value="REC_DC-like"/>
    <property type="match status" value="1"/>
</dbReference>
<dbReference type="Pfam" id="PF00563">
    <property type="entry name" value="EAL"/>
    <property type="match status" value="1"/>
</dbReference>
<dbReference type="RefSeq" id="WP_110986571.1">
    <property type="nucleotide sequence ID" value="NZ_CAWNWM010000007.1"/>
</dbReference>
<dbReference type="InterPro" id="IPR011006">
    <property type="entry name" value="CheY-like_superfamily"/>
</dbReference>
<dbReference type="AlphaFoldDB" id="A0A2W1JW23"/>
<dbReference type="CDD" id="cd01949">
    <property type="entry name" value="GGDEF"/>
    <property type="match status" value="1"/>
</dbReference>
<dbReference type="PROSITE" id="PS50112">
    <property type="entry name" value="PAS"/>
    <property type="match status" value="1"/>
</dbReference>
<dbReference type="SUPFAM" id="SSF55785">
    <property type="entry name" value="PYP-like sensor domain (PAS domain)"/>
    <property type="match status" value="1"/>
</dbReference>
<feature type="domain" description="GGDEF" evidence="6">
    <location>
        <begin position="306"/>
        <end position="439"/>
    </location>
</feature>
<dbReference type="Gene3D" id="3.20.20.450">
    <property type="entry name" value="EAL domain"/>
    <property type="match status" value="1"/>
</dbReference>
<dbReference type="InterPro" id="IPR052155">
    <property type="entry name" value="Biofilm_reg_signaling"/>
</dbReference>
<proteinExistence type="predicted"/>
<dbReference type="InterPro" id="IPR001789">
    <property type="entry name" value="Sig_transdc_resp-reg_receiver"/>
</dbReference>
<dbReference type="SMART" id="SM00267">
    <property type="entry name" value="GGDEF"/>
    <property type="match status" value="1"/>
</dbReference>
<dbReference type="InterPro" id="IPR013656">
    <property type="entry name" value="PAS_4"/>
</dbReference>
<feature type="domain" description="PAS" evidence="3">
    <location>
        <begin position="143"/>
        <end position="216"/>
    </location>
</feature>
<protein>
    <submittedName>
        <fullName evidence="7">Putative signaling protein</fullName>
    </submittedName>
</protein>
<dbReference type="Gene3D" id="3.30.450.20">
    <property type="entry name" value="PAS domain"/>
    <property type="match status" value="1"/>
</dbReference>
<dbReference type="Pfam" id="PF08448">
    <property type="entry name" value="PAS_4"/>
    <property type="match status" value="1"/>
</dbReference>
<feature type="domain" description="Response regulatory" evidence="2">
    <location>
        <begin position="16"/>
        <end position="131"/>
    </location>
</feature>
<dbReference type="InterPro" id="IPR000160">
    <property type="entry name" value="GGDEF_dom"/>
</dbReference>
<evidence type="ECO:0000313" key="7">
    <source>
        <dbReference type="EMBL" id="PZD72931.1"/>
    </source>
</evidence>
<dbReference type="OrthoDB" id="543801at2"/>
<dbReference type="Gene3D" id="3.30.70.270">
    <property type="match status" value="1"/>
</dbReference>
<dbReference type="SMART" id="SM00091">
    <property type="entry name" value="PAS"/>
    <property type="match status" value="1"/>
</dbReference>
<evidence type="ECO:0000259" key="4">
    <source>
        <dbReference type="PROSITE" id="PS50113"/>
    </source>
</evidence>
<dbReference type="InterPro" id="IPR000014">
    <property type="entry name" value="PAS"/>
</dbReference>
<dbReference type="SUPFAM" id="SSF141868">
    <property type="entry name" value="EAL domain-like"/>
    <property type="match status" value="1"/>
</dbReference>
<dbReference type="SUPFAM" id="SSF52172">
    <property type="entry name" value="CheY-like"/>
    <property type="match status" value="1"/>
</dbReference>
<evidence type="ECO:0000259" key="2">
    <source>
        <dbReference type="PROSITE" id="PS50110"/>
    </source>
</evidence>
<reference evidence="7 8" key="1">
    <citation type="journal article" date="2018" name="Sci. Rep.">
        <title>A novel species of the marine cyanobacterium Acaryochloris with a unique pigment content and lifestyle.</title>
        <authorList>
            <person name="Partensky F."/>
            <person name="Six C."/>
            <person name="Ratin M."/>
            <person name="Garczarek L."/>
            <person name="Vaulot D."/>
            <person name="Probert I."/>
            <person name="Calteau A."/>
            <person name="Gourvil P."/>
            <person name="Marie D."/>
            <person name="Grebert T."/>
            <person name="Bouchier C."/>
            <person name="Le Panse S."/>
            <person name="Gachenot M."/>
            <person name="Rodriguez F."/>
            <person name="Garrido J.L."/>
        </authorList>
    </citation>
    <scope>NUCLEOTIDE SEQUENCE [LARGE SCALE GENOMIC DNA]</scope>
    <source>
        <strain evidence="7 8">RCC1774</strain>
    </source>
</reference>
<dbReference type="InterPro" id="IPR000700">
    <property type="entry name" value="PAS-assoc_C"/>
</dbReference>
<dbReference type="PANTHER" id="PTHR44757:SF4">
    <property type="entry name" value="DIGUANYLATE CYCLASE DGCE-RELATED"/>
    <property type="match status" value="1"/>
</dbReference>
<keyword evidence="8" id="KW-1185">Reference proteome</keyword>
<sequence>MIESEIISASIATPARILIVEDEGLVALDIKQRLLDLGYQIAGIAETGKAAIRQALDSEPDLVLMDIRLKGEMDGIEASTSITAQLDVPIIFLTGFADQQTLDQAKETFPFGYILKPFDTVDLFTGIEICLKRHQLEKAVKHQKNWLDIVLESIGDAVVATDNNGAVTYMNRVAESITDWQRIDALGRDANDVMPLMLGHTKDAIENPLKQVLREGQGVVLPENTFLITKNKKEVPIEDSAVPILDADNQSHGAVIVFRDITKRLQTDQELFHHAYYDALTNLPNRSLFMDRLQHLVDLNQRYPNCSFAVLFVDLDRFKLINDSLGHPIGDQLLILTAQRLQKCLRPTDTVARFGGDEFAVLLEQIVDLESVRLLAERINQELGETFHLENYDLFNSASIGIVQWHPRYKQAEELIRDADTAMYQAKANGKGCYAVFDAAMHTLVRGQLTLENELRWAIPNNQLTLEYQPIISLADQEIIGFEALVRWQNPQRGQISPGVFIPIAEETGLIVHLDWWVLRQACQQMKIWQDQLPPGKKLEISVNLSSHHFSLPNVVERIEKILNDTGMSAASLKLEITERILIKNPDSVAQILLNLKRLGIRIHMDDFGTGYSSLSYLHKYDIDTIKIDRSFIQNLDCSAESLEIVRTIVLLAHALKMDAIAEGVETAEQLAMVKKLGCEYVQGYYFSQSMTCEQVMTLVAQKQFKLDPVSPQD</sequence>
<name>A0A2W1JW23_9CYAN</name>
<evidence type="ECO:0000259" key="3">
    <source>
        <dbReference type="PROSITE" id="PS50112"/>
    </source>
</evidence>
<dbReference type="Pfam" id="PF00990">
    <property type="entry name" value="GGDEF"/>
    <property type="match status" value="1"/>
</dbReference>
<dbReference type="PROSITE" id="PS50113">
    <property type="entry name" value="PAC"/>
    <property type="match status" value="1"/>
</dbReference>
<evidence type="ECO:0000259" key="6">
    <source>
        <dbReference type="PROSITE" id="PS50887"/>
    </source>
</evidence>
<feature type="domain" description="EAL" evidence="5">
    <location>
        <begin position="448"/>
        <end position="704"/>
    </location>
</feature>
<dbReference type="NCBIfam" id="TIGR00254">
    <property type="entry name" value="GGDEF"/>
    <property type="match status" value="1"/>
</dbReference>
<evidence type="ECO:0000256" key="1">
    <source>
        <dbReference type="PROSITE-ProRule" id="PRU00169"/>
    </source>
</evidence>
<dbReference type="InterPro" id="IPR029787">
    <property type="entry name" value="Nucleotide_cyclase"/>
</dbReference>
<feature type="domain" description="PAC" evidence="4">
    <location>
        <begin position="221"/>
        <end position="273"/>
    </location>
</feature>
<dbReference type="PROSITE" id="PS50887">
    <property type="entry name" value="GGDEF"/>
    <property type="match status" value="1"/>
</dbReference>
<gene>
    <name evidence="7" type="ORF">C1752_02881</name>
</gene>
<dbReference type="Gene3D" id="3.40.50.2300">
    <property type="match status" value="1"/>
</dbReference>
<dbReference type="PROSITE" id="PS50883">
    <property type="entry name" value="EAL"/>
    <property type="match status" value="1"/>
</dbReference>
<dbReference type="GO" id="GO:0000160">
    <property type="term" value="P:phosphorelay signal transduction system"/>
    <property type="evidence" value="ECO:0007669"/>
    <property type="project" value="InterPro"/>
</dbReference>
<dbReference type="Proteomes" id="UP000248857">
    <property type="component" value="Unassembled WGS sequence"/>
</dbReference>